<keyword evidence="6" id="KW-0413">Isomerase</keyword>
<proteinExistence type="predicted"/>
<keyword evidence="2" id="KW-0539">Nucleus</keyword>
<dbReference type="GO" id="GO:0003755">
    <property type="term" value="F:peptidyl-prolyl cis-trans isomerase activity"/>
    <property type="evidence" value="ECO:0007669"/>
    <property type="project" value="InterPro"/>
</dbReference>
<dbReference type="InterPro" id="IPR009072">
    <property type="entry name" value="Histone-fold"/>
</dbReference>
<gene>
    <name evidence="6" type="ORF">Pmar_PMAR003737</name>
</gene>
<dbReference type="RefSeq" id="XP_002784477.1">
    <property type="nucleotide sequence ID" value="XM_002784431.1"/>
</dbReference>
<evidence type="ECO:0000313" key="7">
    <source>
        <dbReference type="Proteomes" id="UP000007800"/>
    </source>
</evidence>
<dbReference type="GeneID" id="9061487"/>
<dbReference type="AlphaFoldDB" id="C5KI61"/>
<dbReference type="GO" id="GO:0071013">
    <property type="term" value="C:catalytic step 2 spliceosome"/>
    <property type="evidence" value="ECO:0007669"/>
    <property type="project" value="TreeGrafter"/>
</dbReference>
<dbReference type="EMBL" id="GG673069">
    <property type="protein sequence ID" value="EER16273.1"/>
    <property type="molecule type" value="Genomic_DNA"/>
</dbReference>
<organism evidence="7">
    <name type="scientific">Perkinsus marinus (strain ATCC 50983 / TXsc)</name>
    <dbReference type="NCBI Taxonomy" id="423536"/>
    <lineage>
        <taxon>Eukaryota</taxon>
        <taxon>Sar</taxon>
        <taxon>Alveolata</taxon>
        <taxon>Perkinsozoa</taxon>
        <taxon>Perkinsea</taxon>
        <taxon>Perkinsida</taxon>
        <taxon>Perkinsidae</taxon>
        <taxon>Perkinsus</taxon>
    </lineage>
</organism>
<evidence type="ECO:0000256" key="2">
    <source>
        <dbReference type="ARBA" id="ARBA00023242"/>
    </source>
</evidence>
<comment type="subcellular location">
    <subcellularLocation>
        <location evidence="1">Nucleus</location>
    </subcellularLocation>
</comment>
<feature type="region of interest" description="Disordered" evidence="3">
    <location>
        <begin position="409"/>
        <end position="449"/>
    </location>
</feature>
<dbReference type="InterPro" id="IPR002130">
    <property type="entry name" value="Cyclophilin-type_PPIase_dom"/>
</dbReference>
<keyword evidence="7" id="KW-1185">Reference proteome</keyword>
<dbReference type="Pfam" id="PF00160">
    <property type="entry name" value="Pro_isomerase"/>
    <property type="match status" value="1"/>
</dbReference>
<reference evidence="6 7" key="1">
    <citation type="submission" date="2008-07" db="EMBL/GenBank/DDBJ databases">
        <authorList>
            <person name="El-Sayed N."/>
            <person name="Caler E."/>
            <person name="Inman J."/>
            <person name="Amedeo P."/>
            <person name="Hass B."/>
            <person name="Wortman J."/>
        </authorList>
    </citation>
    <scope>NUCLEOTIDE SEQUENCE [LARGE SCALE GENOMIC DNA]</scope>
    <source>
        <strain evidence="7">ATCC 50983 / TXsc</strain>
    </source>
</reference>
<dbReference type="PANTHER" id="PTHR45625">
    <property type="entry name" value="PEPTIDYL-PROLYL CIS-TRANS ISOMERASE-RELATED"/>
    <property type="match status" value="1"/>
</dbReference>
<dbReference type="Gene3D" id="1.10.20.10">
    <property type="entry name" value="Histone, subunit A"/>
    <property type="match status" value="1"/>
</dbReference>
<protein>
    <submittedName>
        <fullName evidence="6">Peptidyl-prolyl cis-trans isomerase b, ppib, putative</fullName>
    </submittedName>
</protein>
<feature type="domain" description="PPIase cyclophilin-type" evidence="5">
    <location>
        <begin position="41"/>
        <end position="157"/>
    </location>
</feature>
<feature type="chain" id="PRO_5002952720" evidence="4">
    <location>
        <begin position="21"/>
        <end position="470"/>
    </location>
</feature>
<evidence type="ECO:0000259" key="5">
    <source>
        <dbReference type="PROSITE" id="PS50072"/>
    </source>
</evidence>
<dbReference type="InterPro" id="IPR044666">
    <property type="entry name" value="Cyclophilin_A-like"/>
</dbReference>
<dbReference type="InParanoid" id="C5KI61"/>
<dbReference type="PROSITE" id="PS50072">
    <property type="entry name" value="CSA_PPIASE_2"/>
    <property type="match status" value="1"/>
</dbReference>
<name>C5KI61_PERM5</name>
<accession>C5KI61</accession>
<sequence>MSLPLVLALLFTLSSMQVDAGKRLQARMLIQNHNSSQPEGFVVEAHEDWAPHGYQRFKELLVDHYFDGARFFRAIELFVAQWGLPADPAIANKYEGIPDDEVVERNGKGFISFAATGLKDSRTTQLFINLRDNYHLDQSFPPVAKVVEGMDVVERMNFEYGDHPSQAYTRIQGESYLAKEFPRLTKIVKAEILREEEDDKFVLFMPTQGGGELVPTTRQAVGRGVKRIPLKNVEEKRTAKIRRRQVRRGLKIVEESLTKGPDLTVWEIMKHEINLMEDGTVDEFAGIGVANCTKVAPNTQFPVGSVLRALQDMSTGCEAEHWLEVGCISTQVCPVLAKAAELFAMDVSARAYMTSEMAYVDPSVARCRRRLMAYDLTEALGRSPCFDFLVDVLPATPITAVRRVHAGECPSPPKPADVTVPPELLVSSSSEESESEHEPDKKDVENSEAVEEDIVFEEADFEFAQHAFAS</sequence>
<evidence type="ECO:0000256" key="1">
    <source>
        <dbReference type="ARBA" id="ARBA00004123"/>
    </source>
</evidence>
<dbReference type="InterPro" id="IPR029000">
    <property type="entry name" value="Cyclophilin-like_dom_sf"/>
</dbReference>
<evidence type="ECO:0000256" key="4">
    <source>
        <dbReference type="SAM" id="SignalP"/>
    </source>
</evidence>
<evidence type="ECO:0000313" key="6">
    <source>
        <dbReference type="EMBL" id="EER16273.1"/>
    </source>
</evidence>
<dbReference type="SUPFAM" id="SSF47113">
    <property type="entry name" value="Histone-fold"/>
    <property type="match status" value="1"/>
</dbReference>
<dbReference type="PANTHER" id="PTHR45625:SF6">
    <property type="entry name" value="SPLICEOSOME-ASSOCIATED PROTEIN CWC27 HOMOLOG"/>
    <property type="match status" value="1"/>
</dbReference>
<evidence type="ECO:0000256" key="3">
    <source>
        <dbReference type="SAM" id="MobiDB-lite"/>
    </source>
</evidence>
<dbReference type="Proteomes" id="UP000007800">
    <property type="component" value="Unassembled WGS sequence"/>
</dbReference>
<dbReference type="OrthoDB" id="423037at2759"/>
<feature type="compositionally biased region" description="Basic and acidic residues" evidence="3">
    <location>
        <begin position="436"/>
        <end position="445"/>
    </location>
</feature>
<keyword evidence="4" id="KW-0732">Signal</keyword>
<dbReference type="SUPFAM" id="SSF50891">
    <property type="entry name" value="Cyclophilin-like"/>
    <property type="match status" value="1"/>
</dbReference>
<dbReference type="Gene3D" id="2.40.100.10">
    <property type="entry name" value="Cyclophilin-like"/>
    <property type="match status" value="1"/>
</dbReference>
<dbReference type="GO" id="GO:0046982">
    <property type="term" value="F:protein heterodimerization activity"/>
    <property type="evidence" value="ECO:0007669"/>
    <property type="project" value="InterPro"/>
</dbReference>
<feature type="signal peptide" evidence="4">
    <location>
        <begin position="1"/>
        <end position="20"/>
    </location>
</feature>